<protein>
    <submittedName>
        <fullName evidence="2">Phosphotransferase family protein</fullName>
    </submittedName>
</protein>
<dbReference type="InterPro" id="IPR011009">
    <property type="entry name" value="Kinase-like_dom_sf"/>
</dbReference>
<reference evidence="2" key="1">
    <citation type="submission" date="2020-12" db="EMBL/GenBank/DDBJ databases">
        <title>Prauserella sp. ASG 168, a novel actinomycete isolated from cave rock.</title>
        <authorList>
            <person name="Suriyachadkun C."/>
        </authorList>
    </citation>
    <scope>NUCLEOTIDE SEQUENCE</scope>
    <source>
        <strain evidence="2">ASG 168</strain>
    </source>
</reference>
<evidence type="ECO:0000259" key="1">
    <source>
        <dbReference type="Pfam" id="PF01636"/>
    </source>
</evidence>
<name>A0A934V8M4_9PSEU</name>
<keyword evidence="3" id="KW-1185">Reference proteome</keyword>
<accession>A0A934V8M4</accession>
<gene>
    <name evidence="2" type="ORF">JHE00_26685</name>
</gene>
<dbReference type="PANTHER" id="PTHR47829">
    <property type="entry name" value="HYDROLASE, PUTATIVE (AFU_ORTHOLOGUE AFUA_1G12880)-RELATED"/>
    <property type="match status" value="1"/>
</dbReference>
<organism evidence="2 3">
    <name type="scientific">Prauserella cavernicola</name>
    <dbReference type="NCBI Taxonomy" id="2800127"/>
    <lineage>
        <taxon>Bacteria</taxon>
        <taxon>Bacillati</taxon>
        <taxon>Actinomycetota</taxon>
        <taxon>Actinomycetes</taxon>
        <taxon>Pseudonocardiales</taxon>
        <taxon>Pseudonocardiaceae</taxon>
        <taxon>Prauserella</taxon>
    </lineage>
</organism>
<dbReference type="PANTHER" id="PTHR47829:SF1">
    <property type="entry name" value="HAD FAMILY PHOSPHATASE"/>
    <property type="match status" value="1"/>
</dbReference>
<dbReference type="Gene3D" id="3.30.200.20">
    <property type="entry name" value="Phosphorylase Kinase, domain 1"/>
    <property type="match status" value="1"/>
</dbReference>
<evidence type="ECO:0000313" key="3">
    <source>
        <dbReference type="Proteomes" id="UP000635245"/>
    </source>
</evidence>
<proteinExistence type="predicted"/>
<dbReference type="InterPro" id="IPR041726">
    <property type="entry name" value="ACAD10_11_N"/>
</dbReference>
<dbReference type="InterPro" id="IPR052898">
    <property type="entry name" value="ACAD10-like"/>
</dbReference>
<dbReference type="Pfam" id="PF01636">
    <property type="entry name" value="APH"/>
    <property type="match status" value="1"/>
</dbReference>
<dbReference type="Gene3D" id="3.90.1200.10">
    <property type="match status" value="1"/>
</dbReference>
<sequence length="340" mass="36593">MSDVSPGLDLTRLADWMPTALPGIAGEQLSARLIAGGRSNLTYEIGDGDRRWVLRRPPLGHVPAHAHDMGREYRVMSALAGTGVPVPATYALCTDDSVLGVPFYVMEKVEGTPYRTAAELTPLGPDRVRTISLRLVDTLVALHEVDPAEVGLADFGRAEGFLDRQVRRWSAQLAASRGRDLPAADELRDLLVANVPAQSAPGIVHGDYRLDNVLVDSSDRPAAIIDWEMATIGDPVTDLALLIMYQKLGRLSGGDVVSDSASAPGHLTEDEVRSRYRSRGGRDPAHWGFHLGLAAYKLAGIVESLHARHLNGTTVGAGFDRIGALTEPLLELGLTALRDH</sequence>
<dbReference type="EMBL" id="JAENJH010000008">
    <property type="protein sequence ID" value="MBK1787933.1"/>
    <property type="molecule type" value="Genomic_DNA"/>
</dbReference>
<dbReference type="RefSeq" id="WP_200323132.1">
    <property type="nucleotide sequence ID" value="NZ_JAENJH010000008.1"/>
</dbReference>
<comment type="caution">
    <text evidence="2">The sequence shown here is derived from an EMBL/GenBank/DDBJ whole genome shotgun (WGS) entry which is preliminary data.</text>
</comment>
<dbReference type="CDD" id="cd05154">
    <property type="entry name" value="ACAD10_11_N-like"/>
    <property type="match status" value="1"/>
</dbReference>
<dbReference type="AlphaFoldDB" id="A0A934V8M4"/>
<dbReference type="Proteomes" id="UP000635245">
    <property type="component" value="Unassembled WGS sequence"/>
</dbReference>
<feature type="domain" description="Aminoglycoside phosphotransferase" evidence="1">
    <location>
        <begin position="31"/>
        <end position="245"/>
    </location>
</feature>
<dbReference type="InterPro" id="IPR002575">
    <property type="entry name" value="Aminoglycoside_PTrfase"/>
</dbReference>
<evidence type="ECO:0000313" key="2">
    <source>
        <dbReference type="EMBL" id="MBK1787933.1"/>
    </source>
</evidence>
<dbReference type="SUPFAM" id="SSF56112">
    <property type="entry name" value="Protein kinase-like (PK-like)"/>
    <property type="match status" value="1"/>
</dbReference>